<evidence type="ECO:0000256" key="2">
    <source>
        <dbReference type="ARBA" id="ARBA00022603"/>
    </source>
</evidence>
<dbReference type="SUPFAM" id="SSF53335">
    <property type="entry name" value="S-adenosyl-L-methionine-dependent methyltransferases"/>
    <property type="match status" value="1"/>
</dbReference>
<gene>
    <name evidence="11" type="ORF">Sdiek1_0374</name>
</gene>
<evidence type="ECO:0000313" key="12">
    <source>
        <dbReference type="Proteomes" id="UP000196005"/>
    </source>
</evidence>
<evidence type="ECO:0000313" key="11">
    <source>
        <dbReference type="EMBL" id="ARU47556.1"/>
    </source>
</evidence>
<reference evidence="12" key="1">
    <citation type="submission" date="2017-05" db="EMBL/GenBank/DDBJ databases">
        <title>Dechlorination kinetics govern the competition between two new strains of the genus Sulfurospirillum.</title>
        <authorList>
            <person name="Buttet G.F."/>
            <person name="Murray A.M."/>
            <person name="Goris T."/>
            <person name="Burion M."/>
            <person name="Lin B."/>
            <person name="Rolle M."/>
            <person name="Maillard J."/>
        </authorList>
    </citation>
    <scope>NUCLEOTIDE SEQUENCE [LARGE SCALE GENOMIC DNA]</scope>
    <source>
        <strain evidence="12">SL2-1</strain>
    </source>
</reference>
<evidence type="ECO:0000256" key="3">
    <source>
        <dbReference type="ARBA" id="ARBA00022679"/>
    </source>
</evidence>
<dbReference type="RefSeq" id="WP_202819575.1">
    <property type="nucleotide sequence ID" value="NZ_CP021416.1"/>
</dbReference>
<dbReference type="Pfam" id="PF20467">
    <property type="entry name" value="MmeI_C"/>
    <property type="match status" value="1"/>
</dbReference>
<keyword evidence="2" id="KW-0489">Methyltransferase</keyword>
<evidence type="ECO:0000259" key="7">
    <source>
        <dbReference type="Pfam" id="PF20465"/>
    </source>
</evidence>
<dbReference type="InterPro" id="IPR046820">
    <property type="entry name" value="MmeI_TRD"/>
</dbReference>
<dbReference type="Proteomes" id="UP000196005">
    <property type="component" value="Chromosome"/>
</dbReference>
<dbReference type="PANTHER" id="PTHR33841">
    <property type="entry name" value="DNA METHYLTRANSFERASE YEEA-RELATED"/>
    <property type="match status" value="1"/>
</dbReference>
<dbReference type="InterPro" id="IPR046816">
    <property type="entry name" value="MmeI_Mtase"/>
</dbReference>
<evidence type="ECO:0000259" key="8">
    <source>
        <dbReference type="Pfam" id="PF20466"/>
    </source>
</evidence>
<organism evidence="11 12">
    <name type="scientific">Sulfurospirillum diekertiae</name>
    <dbReference type="NCBI Taxonomy" id="1854492"/>
    <lineage>
        <taxon>Bacteria</taxon>
        <taxon>Pseudomonadati</taxon>
        <taxon>Campylobacterota</taxon>
        <taxon>Epsilonproteobacteria</taxon>
        <taxon>Campylobacterales</taxon>
        <taxon>Sulfurospirillaceae</taxon>
        <taxon>Sulfurospirillum</taxon>
    </lineage>
</organism>
<feature type="domain" description="MmeI-like N-terminal" evidence="6">
    <location>
        <begin position="4"/>
        <end position="157"/>
    </location>
</feature>
<keyword evidence="3" id="KW-0808">Transferase</keyword>
<dbReference type="PANTHER" id="PTHR33841:SF1">
    <property type="entry name" value="DNA METHYLTRANSFERASE A"/>
    <property type="match status" value="1"/>
</dbReference>
<dbReference type="KEGG" id="suls:Sdiek1_0374"/>
<dbReference type="Pfam" id="PF20466">
    <property type="entry name" value="MmeI_TRD"/>
    <property type="match status" value="1"/>
</dbReference>
<dbReference type="Pfam" id="PF20465">
    <property type="entry name" value="MmeI_hel"/>
    <property type="match status" value="1"/>
</dbReference>
<evidence type="ECO:0000259" key="10">
    <source>
        <dbReference type="Pfam" id="PF20473"/>
    </source>
</evidence>
<dbReference type="EC" id="2.1.1.72" evidence="1"/>
<proteinExistence type="predicted"/>
<evidence type="ECO:0000259" key="6">
    <source>
        <dbReference type="Pfam" id="PF20464"/>
    </source>
</evidence>
<dbReference type="AlphaFoldDB" id="A0A1Y0HIZ1"/>
<evidence type="ECO:0000259" key="9">
    <source>
        <dbReference type="Pfam" id="PF20467"/>
    </source>
</evidence>
<dbReference type="InterPro" id="IPR029063">
    <property type="entry name" value="SAM-dependent_MTases_sf"/>
</dbReference>
<dbReference type="InterPro" id="IPR050953">
    <property type="entry name" value="N4_N6_ade-DNA_methylase"/>
</dbReference>
<dbReference type="GO" id="GO:0032259">
    <property type="term" value="P:methylation"/>
    <property type="evidence" value="ECO:0007669"/>
    <property type="project" value="UniProtKB-KW"/>
</dbReference>
<evidence type="ECO:0000256" key="5">
    <source>
        <dbReference type="SAM" id="MobiDB-lite"/>
    </source>
</evidence>
<feature type="domain" description="MmeI-like C-terminal" evidence="9">
    <location>
        <begin position="804"/>
        <end position="845"/>
    </location>
</feature>
<dbReference type="REBASE" id="203152">
    <property type="entry name" value="SspSL21ORF374P"/>
</dbReference>
<dbReference type="InterPro" id="IPR046818">
    <property type="entry name" value="MmeI_C"/>
</dbReference>
<dbReference type="Pfam" id="PF20464">
    <property type="entry name" value="MmeI_N"/>
    <property type="match status" value="1"/>
</dbReference>
<dbReference type="Pfam" id="PF20473">
    <property type="entry name" value="MmeI_Mtase"/>
    <property type="match status" value="1"/>
</dbReference>
<protein>
    <recommendedName>
        <fullName evidence="1">site-specific DNA-methyltransferase (adenine-specific)</fullName>
        <ecNumber evidence="1">2.1.1.72</ecNumber>
    </recommendedName>
</protein>
<feature type="domain" description="MmeI-like helicase spacer" evidence="7">
    <location>
        <begin position="168"/>
        <end position="246"/>
    </location>
</feature>
<sequence>MTVLEIENNLHNLVANLDKENFIFELLLAYGIPKSTIKRLQGSDHDKLTSYGELVMRKKLFFKVTDNELHATIDELKSSKEVLKHLPRFVLVTDYETLLAYDVKTEDSLDIELLNIINHYDFFLPLAGMEKTTFTDENPADVKASLKMAKLYDELQKNNRFEIKEEVHSLNVFLTRLLFCYFAEDTNIFPDNLFTSSLSSHTQVNGSDLDAYLQRLFTIFNTPNTKREPNTPAYLNAFPYVNGGLFALHVKLPTFTTRSRSLMLEIGKLKWSQINPDIFGSMIQAVVTPEHRGGMGMHYTSVPNIMKVIEPLFLDELYVEFEKSYESKTKLKALHVRLSKLKIFDPACGSGNFLIIAYKKLRELEMSILQRIDTLSKERSFVFSEIKLTQFYGIELDDFAHEVAMLSLWLVEHQMNLEFYKAFGRTSPSLPLHDGGNIVHGNATRLDWEEVCPKNVGDEIYVLGNPPYLGSSMQNKKQKEDMASVFQGIKNYKNLDYIACWFYKGAKYIQNSNTKLAFVTTNSIVQGEQVAMLWLHIFKLEIEVFFAHQSFKWTNNAKGNAGVTVAIIGLRNCSDADNKYIFNGSIKQKVKHINPYLTSVNVSVVTKRTKSLSKLPLMEYGNKAVYGEPLILEKQEKERILSAFPEAKNFIRPLKGAKEFLNGLERWVIWIEDKDLSLAQSISLINERIEKVKTLRLSSNDSGAQELAQYSHRFRDTKTSKTTSLIVPLTTSERRKYIPTGFLSQETILTNAANAIYDAEPWIFGVISSLMHMVWMRTVAGRLKTDYRYSSALVYNTFPFPNISQKQKDEITELVFGVLDEREKHSQKTLAQLYDPNKMPEGLKKSPPRPRQSHRTMLPPQTIRNR</sequence>
<dbReference type="EMBL" id="CP021416">
    <property type="protein sequence ID" value="ARU47556.1"/>
    <property type="molecule type" value="Genomic_DNA"/>
</dbReference>
<dbReference type="InterPro" id="IPR046817">
    <property type="entry name" value="MmeI_N"/>
</dbReference>
<dbReference type="InterPro" id="IPR046819">
    <property type="entry name" value="MmeI_hel"/>
</dbReference>
<name>A0A1Y0HIZ1_9BACT</name>
<feature type="domain" description="MmeI-like DNA-methyltransferase" evidence="10">
    <location>
        <begin position="322"/>
        <end position="582"/>
    </location>
</feature>
<keyword evidence="12" id="KW-1185">Reference proteome</keyword>
<comment type="catalytic activity">
    <reaction evidence="4">
        <text>a 2'-deoxyadenosine in DNA + S-adenosyl-L-methionine = an N(6)-methyl-2'-deoxyadenosine in DNA + S-adenosyl-L-homocysteine + H(+)</text>
        <dbReference type="Rhea" id="RHEA:15197"/>
        <dbReference type="Rhea" id="RHEA-COMP:12418"/>
        <dbReference type="Rhea" id="RHEA-COMP:12419"/>
        <dbReference type="ChEBI" id="CHEBI:15378"/>
        <dbReference type="ChEBI" id="CHEBI:57856"/>
        <dbReference type="ChEBI" id="CHEBI:59789"/>
        <dbReference type="ChEBI" id="CHEBI:90615"/>
        <dbReference type="ChEBI" id="CHEBI:90616"/>
        <dbReference type="EC" id="2.1.1.72"/>
    </reaction>
</comment>
<dbReference type="Gene3D" id="3.40.50.150">
    <property type="entry name" value="Vaccinia Virus protein VP39"/>
    <property type="match status" value="1"/>
</dbReference>
<feature type="domain" description="MmeI-like target recognition" evidence="8">
    <location>
        <begin position="603"/>
        <end position="803"/>
    </location>
</feature>
<evidence type="ECO:0000256" key="1">
    <source>
        <dbReference type="ARBA" id="ARBA00011900"/>
    </source>
</evidence>
<evidence type="ECO:0000256" key="4">
    <source>
        <dbReference type="ARBA" id="ARBA00047942"/>
    </source>
</evidence>
<accession>A0A1Y0HIZ1</accession>
<feature type="region of interest" description="Disordered" evidence="5">
    <location>
        <begin position="830"/>
        <end position="866"/>
    </location>
</feature>
<dbReference type="GO" id="GO:0009007">
    <property type="term" value="F:site-specific DNA-methyltransferase (adenine-specific) activity"/>
    <property type="evidence" value="ECO:0007669"/>
    <property type="project" value="UniProtKB-EC"/>
</dbReference>